<keyword evidence="4" id="KW-0274">FAD</keyword>
<protein>
    <recommendedName>
        <fullName evidence="8">FAD-binding PCMH-type domain-containing protein</fullName>
    </recommendedName>
</protein>
<proteinExistence type="inferred from homology"/>
<dbReference type="InterPro" id="IPR016169">
    <property type="entry name" value="FAD-bd_PCMH_sub2"/>
</dbReference>
<keyword evidence="5" id="KW-0560">Oxidoreductase</keyword>
<dbReference type="InterPro" id="IPR036318">
    <property type="entry name" value="FAD-bd_PCMH-like_sf"/>
</dbReference>
<evidence type="ECO:0008006" key="8">
    <source>
        <dbReference type="Google" id="ProtNLM"/>
    </source>
</evidence>
<dbReference type="Proteomes" id="UP001197093">
    <property type="component" value="Unassembled WGS sequence"/>
</dbReference>
<comment type="cofactor">
    <cofactor evidence="1">
        <name>FAD</name>
        <dbReference type="ChEBI" id="CHEBI:57692"/>
    </cofactor>
</comment>
<gene>
    <name evidence="6" type="ORF">NEMBOFW57_006184</name>
</gene>
<evidence type="ECO:0000256" key="3">
    <source>
        <dbReference type="ARBA" id="ARBA00022630"/>
    </source>
</evidence>
<dbReference type="Gene3D" id="3.30.465.10">
    <property type="match status" value="1"/>
</dbReference>
<dbReference type="InterPro" id="IPR050416">
    <property type="entry name" value="FAD-linked_Oxidoreductase"/>
</dbReference>
<sequence>MQGGIAISFIQMKGIEINPEGDSAELQPGLTNGELVRYLWPRGKQAGLYGLLADQIQEARVVLADGESVIASQQTNPDLFWALRGAGHNFGIVTGLKYKIYDRIPEWTVFTMFFTQDKLEGVFTLTNNYLEEKDHPAELIFWHTFVRRPDLDPNSAVIVVTLIYGGGPEGLDKFAAPFRALKPAAEQQLIRAAYPDVFDFLRNNESSVAICAKGWNRHLWPNYLNSHNPTALRRVHTIFDSVTTKYPAMANMSVFALEGYSLQAVTQVPADSTATPFREYPILASPLWAYMDPSYTDDVIAASKEISETLIEGSGSSQRRAYVNTVFGDEPLPEIYGYEPWRLQKLKALKKKYDPKGRFNFYAPIDGELED</sequence>
<name>A0AAD4F1K7_9PEZI</name>
<comment type="similarity">
    <text evidence="2">Belongs to the oxygen-dependent FAD-linked oxidoreductase family.</text>
</comment>
<dbReference type="GO" id="GO:0016491">
    <property type="term" value="F:oxidoreductase activity"/>
    <property type="evidence" value="ECO:0007669"/>
    <property type="project" value="UniProtKB-KW"/>
</dbReference>
<evidence type="ECO:0000256" key="1">
    <source>
        <dbReference type="ARBA" id="ARBA00001974"/>
    </source>
</evidence>
<dbReference type="EMBL" id="JAHCVI010000002">
    <property type="protein sequence ID" value="KAG7289807.1"/>
    <property type="molecule type" value="Genomic_DNA"/>
</dbReference>
<keyword evidence="3" id="KW-0285">Flavoprotein</keyword>
<comment type="caution">
    <text evidence="6">The sequence shown here is derived from an EMBL/GenBank/DDBJ whole genome shotgun (WGS) entry which is preliminary data.</text>
</comment>
<evidence type="ECO:0000256" key="5">
    <source>
        <dbReference type="ARBA" id="ARBA00023002"/>
    </source>
</evidence>
<evidence type="ECO:0000256" key="4">
    <source>
        <dbReference type="ARBA" id="ARBA00022827"/>
    </source>
</evidence>
<accession>A0AAD4F1K7</accession>
<evidence type="ECO:0000313" key="7">
    <source>
        <dbReference type="Proteomes" id="UP001197093"/>
    </source>
</evidence>
<dbReference type="Gene3D" id="3.40.462.20">
    <property type="match status" value="1"/>
</dbReference>
<keyword evidence="7" id="KW-1185">Reference proteome</keyword>
<evidence type="ECO:0000256" key="2">
    <source>
        <dbReference type="ARBA" id="ARBA00005466"/>
    </source>
</evidence>
<evidence type="ECO:0000313" key="6">
    <source>
        <dbReference type="EMBL" id="KAG7289807.1"/>
    </source>
</evidence>
<dbReference type="PANTHER" id="PTHR42973:SF39">
    <property type="entry name" value="FAD-BINDING PCMH-TYPE DOMAIN-CONTAINING PROTEIN"/>
    <property type="match status" value="1"/>
</dbReference>
<dbReference type="GO" id="GO:0050660">
    <property type="term" value="F:flavin adenine dinucleotide binding"/>
    <property type="evidence" value="ECO:0007669"/>
    <property type="project" value="InterPro"/>
</dbReference>
<dbReference type="SUPFAM" id="SSF56176">
    <property type="entry name" value="FAD-binding/transporter-associated domain-like"/>
    <property type="match status" value="1"/>
</dbReference>
<dbReference type="AlphaFoldDB" id="A0AAD4F1K7"/>
<organism evidence="6 7">
    <name type="scientific">Staphylotrichum longicolle</name>
    <dbReference type="NCBI Taxonomy" id="669026"/>
    <lineage>
        <taxon>Eukaryota</taxon>
        <taxon>Fungi</taxon>
        <taxon>Dikarya</taxon>
        <taxon>Ascomycota</taxon>
        <taxon>Pezizomycotina</taxon>
        <taxon>Sordariomycetes</taxon>
        <taxon>Sordariomycetidae</taxon>
        <taxon>Sordariales</taxon>
        <taxon>Chaetomiaceae</taxon>
        <taxon>Staphylotrichum</taxon>
    </lineage>
</organism>
<dbReference type="PANTHER" id="PTHR42973">
    <property type="entry name" value="BINDING OXIDOREDUCTASE, PUTATIVE (AFU_ORTHOLOGUE AFUA_1G17690)-RELATED"/>
    <property type="match status" value="1"/>
</dbReference>
<reference evidence="6" key="1">
    <citation type="submission" date="2023-02" db="EMBL/GenBank/DDBJ databases">
        <authorList>
            <person name="Palmer J.M."/>
        </authorList>
    </citation>
    <scope>NUCLEOTIDE SEQUENCE</scope>
    <source>
        <strain evidence="6">FW57</strain>
    </source>
</reference>